<dbReference type="InterPro" id="IPR018163">
    <property type="entry name" value="Thr/Ala-tRNA-synth_IIc_edit"/>
</dbReference>
<feature type="coiled-coil region" evidence="17">
    <location>
        <begin position="827"/>
        <end position="854"/>
    </location>
</feature>
<comment type="similarity">
    <text evidence="1">Belongs to the class-II aminoacyl-tRNA synthetase family. Alax-L subfamily.</text>
</comment>
<dbReference type="Gene3D" id="3.30.980.10">
    <property type="entry name" value="Threonyl-trna Synthetase, Chain A, domain 2"/>
    <property type="match status" value="1"/>
</dbReference>
<gene>
    <name evidence="19" type="ORF">HUG17_5435</name>
</gene>
<dbReference type="InterPro" id="IPR003156">
    <property type="entry name" value="DHHA1_dom"/>
</dbReference>
<dbReference type="PANTHER" id="PTHR11777">
    <property type="entry name" value="ALANYL-TRNA SYNTHETASE"/>
    <property type="match status" value="1"/>
</dbReference>
<comment type="domain">
    <text evidence="16">Consists of three domains; the N-terminal catalytic domain, the editing domain and the C-terminal C-Ala domain. The editing domain removes incorrectly charged amino acids, while the C-Ala domain, along with tRNA(Ala), serves as a bridge to cooperatively bring together the editing and aminoacylation centers thus stimulating deacylation of misacylated tRNAs.</text>
</comment>
<keyword evidence="11 16" id="KW-0694">RNA-binding</keyword>
<dbReference type="AlphaFoldDB" id="A0A9D4P069"/>
<proteinExistence type="inferred from homology"/>
<dbReference type="Pfam" id="PF02272">
    <property type="entry name" value="DHHA1"/>
    <property type="match status" value="1"/>
</dbReference>
<dbReference type="GO" id="GO:0006419">
    <property type="term" value="P:alanyl-tRNA aminoacylation"/>
    <property type="evidence" value="ECO:0007669"/>
    <property type="project" value="InterPro"/>
</dbReference>
<dbReference type="InterPro" id="IPR012947">
    <property type="entry name" value="tRNA_SAD"/>
</dbReference>
<evidence type="ECO:0000256" key="11">
    <source>
        <dbReference type="ARBA" id="ARBA00022884"/>
    </source>
</evidence>
<keyword evidence="8 16" id="KW-0547">Nucleotide-binding</keyword>
<evidence type="ECO:0000256" key="4">
    <source>
        <dbReference type="ARBA" id="ARBA00022490"/>
    </source>
</evidence>
<evidence type="ECO:0000256" key="3">
    <source>
        <dbReference type="ARBA" id="ARBA00017959"/>
    </source>
</evidence>
<keyword evidence="10 16" id="KW-0067">ATP-binding</keyword>
<reference evidence="19" key="1">
    <citation type="submission" date="2020-06" db="EMBL/GenBank/DDBJ databases">
        <authorList>
            <person name="Ji K."/>
            <person name="Li J."/>
        </authorList>
    </citation>
    <scope>NUCLEOTIDE SEQUENCE</scope>
    <source>
        <strain evidence="19">JKM2019</strain>
        <tissue evidence="19">Whole body</tissue>
    </source>
</reference>
<dbReference type="FunFam" id="3.30.930.10:FF:000011">
    <property type="entry name" value="Alanine--tRNA ligase, cytoplasmic"/>
    <property type="match status" value="1"/>
</dbReference>
<reference evidence="19" key="2">
    <citation type="journal article" date="2021" name="World Allergy Organ. J.">
        <title>Chromosome-level assembly of Dermatophagoides farinae genome and transcriptome reveals two novel allergens Der f 37 and Der f 39.</title>
        <authorList>
            <person name="Chen J."/>
            <person name="Cai Z."/>
            <person name="Fan D."/>
            <person name="Hu J."/>
            <person name="Hou Y."/>
            <person name="He Y."/>
            <person name="Zhang Z."/>
            <person name="Zhao Z."/>
            <person name="Gao P."/>
            <person name="Hu W."/>
            <person name="Sun J."/>
            <person name="Li J."/>
            <person name="Ji K."/>
        </authorList>
    </citation>
    <scope>NUCLEOTIDE SEQUENCE</scope>
    <source>
        <strain evidence="19">JKM2019</strain>
    </source>
</reference>
<dbReference type="SUPFAM" id="SSF55186">
    <property type="entry name" value="ThrRS/AlaRS common domain"/>
    <property type="match status" value="1"/>
</dbReference>
<dbReference type="EC" id="6.1.1.7" evidence="2"/>
<feature type="binding site" evidence="16">
    <location>
        <position position="620"/>
    </location>
    <ligand>
        <name>Zn(2+)</name>
        <dbReference type="ChEBI" id="CHEBI:29105"/>
    </ligand>
</feature>
<keyword evidence="5 16" id="KW-0820">tRNA-binding</keyword>
<evidence type="ECO:0000256" key="5">
    <source>
        <dbReference type="ARBA" id="ARBA00022555"/>
    </source>
</evidence>
<dbReference type="Gene3D" id="3.10.310.40">
    <property type="match status" value="1"/>
</dbReference>
<dbReference type="EMBL" id="SDOV01000004">
    <property type="protein sequence ID" value="KAH7642390.1"/>
    <property type="molecule type" value="Genomic_DNA"/>
</dbReference>
<dbReference type="GO" id="GO:0008270">
    <property type="term" value="F:zinc ion binding"/>
    <property type="evidence" value="ECO:0007669"/>
    <property type="project" value="UniProtKB-UniRule"/>
</dbReference>
<feature type="binding site" evidence="16">
    <location>
        <position position="616"/>
    </location>
    <ligand>
        <name>Zn(2+)</name>
        <dbReference type="ChEBI" id="CHEBI:29105"/>
    </ligand>
</feature>
<dbReference type="InterPro" id="IPR018162">
    <property type="entry name" value="Ala-tRNA-ligase_IIc_anticod-bd"/>
</dbReference>
<comment type="cofactor">
    <cofactor evidence="16">
        <name>Zn(2+)</name>
        <dbReference type="ChEBI" id="CHEBI:29105"/>
    </cofactor>
    <text evidence="16">Binds 1 zinc ion per subunit.</text>
</comment>
<protein>
    <recommendedName>
        <fullName evidence="3">Alanine--tRNA ligase</fullName>
        <ecNumber evidence="2">6.1.1.7</ecNumber>
    </recommendedName>
    <alternativeName>
        <fullName evidence="14">Alanyl-tRNA synthetase</fullName>
    </alternativeName>
</protein>
<keyword evidence="9 16" id="KW-0862">Zinc</keyword>
<dbReference type="SUPFAM" id="SSF50447">
    <property type="entry name" value="Translation proteins"/>
    <property type="match status" value="1"/>
</dbReference>
<dbReference type="GO" id="GO:0000049">
    <property type="term" value="F:tRNA binding"/>
    <property type="evidence" value="ECO:0007669"/>
    <property type="project" value="UniProtKB-KW"/>
</dbReference>
<dbReference type="Proteomes" id="UP000828236">
    <property type="component" value="Unassembled WGS sequence"/>
</dbReference>
<keyword evidence="12 16" id="KW-0648">Protein biosynthesis</keyword>
<comment type="function">
    <text evidence="16">Catalyzes the attachment of alanine to tRNA(Ala) in a two-step reaction: alanine is first activated by ATP to form Ala-AMP and then transferred to the acceptor end of tRNA(Ala). Also edits incorrectly charged tRNA(Ala) via its editing domain.</text>
</comment>
<dbReference type="NCBIfam" id="TIGR00344">
    <property type="entry name" value="alaS"/>
    <property type="match status" value="1"/>
</dbReference>
<accession>A0A9D4P069</accession>
<dbReference type="InterPro" id="IPR009000">
    <property type="entry name" value="Transl_B-barrel_sf"/>
</dbReference>
<dbReference type="SMART" id="SM00863">
    <property type="entry name" value="tRNA_SAD"/>
    <property type="match status" value="1"/>
</dbReference>
<evidence type="ECO:0000256" key="7">
    <source>
        <dbReference type="ARBA" id="ARBA00022723"/>
    </source>
</evidence>
<comment type="caution">
    <text evidence="19">The sequence shown here is derived from an EMBL/GenBank/DDBJ whole genome shotgun (WGS) entry which is preliminary data.</text>
</comment>
<dbReference type="PROSITE" id="PS50860">
    <property type="entry name" value="AA_TRNA_LIGASE_II_ALA"/>
    <property type="match status" value="1"/>
</dbReference>
<evidence type="ECO:0000256" key="12">
    <source>
        <dbReference type="ARBA" id="ARBA00022917"/>
    </source>
</evidence>
<comment type="subunit">
    <text evidence="16">Monomer.</text>
</comment>
<dbReference type="FunFam" id="3.10.310.40:FF:000002">
    <property type="entry name" value="alanine--tRNA ligase, cytoplasmic"/>
    <property type="match status" value="1"/>
</dbReference>
<comment type="catalytic activity">
    <reaction evidence="15 16">
        <text>tRNA(Ala) + L-alanine + ATP = L-alanyl-tRNA(Ala) + AMP + diphosphate</text>
        <dbReference type="Rhea" id="RHEA:12540"/>
        <dbReference type="Rhea" id="RHEA-COMP:9657"/>
        <dbReference type="Rhea" id="RHEA-COMP:9923"/>
        <dbReference type="ChEBI" id="CHEBI:30616"/>
        <dbReference type="ChEBI" id="CHEBI:33019"/>
        <dbReference type="ChEBI" id="CHEBI:57972"/>
        <dbReference type="ChEBI" id="CHEBI:78442"/>
        <dbReference type="ChEBI" id="CHEBI:78497"/>
        <dbReference type="ChEBI" id="CHEBI:456215"/>
        <dbReference type="EC" id="6.1.1.7"/>
    </reaction>
</comment>
<evidence type="ECO:0000256" key="2">
    <source>
        <dbReference type="ARBA" id="ARBA00013168"/>
    </source>
</evidence>
<feature type="binding site" evidence="16">
    <location>
        <position position="738"/>
    </location>
    <ligand>
        <name>Zn(2+)</name>
        <dbReference type="ChEBI" id="CHEBI:29105"/>
    </ligand>
</feature>
<keyword evidence="13 16" id="KW-0030">Aminoacyl-tRNA synthetase</keyword>
<feature type="binding site" evidence="16">
    <location>
        <position position="734"/>
    </location>
    <ligand>
        <name>Zn(2+)</name>
        <dbReference type="ChEBI" id="CHEBI:29105"/>
    </ligand>
</feature>
<dbReference type="InterPro" id="IPR045864">
    <property type="entry name" value="aa-tRNA-synth_II/BPL/LPL"/>
</dbReference>
<name>A0A9D4P069_DERFA</name>
<evidence type="ECO:0000256" key="16">
    <source>
        <dbReference type="HAMAP-Rule" id="MF_03133"/>
    </source>
</evidence>
<keyword evidence="4" id="KW-0963">Cytoplasm</keyword>
<feature type="domain" description="Alanyl-transfer RNA synthetases family profile" evidence="18">
    <location>
        <begin position="6"/>
        <end position="777"/>
    </location>
</feature>
<evidence type="ECO:0000256" key="9">
    <source>
        <dbReference type="ARBA" id="ARBA00022833"/>
    </source>
</evidence>
<keyword evidence="6 16" id="KW-0436">Ligase</keyword>
<dbReference type="InterPro" id="IPR023033">
    <property type="entry name" value="Ala_tRNA_ligase_euk/bac"/>
</dbReference>
<evidence type="ECO:0000256" key="15">
    <source>
        <dbReference type="ARBA" id="ARBA00048300"/>
    </source>
</evidence>
<dbReference type="InterPro" id="IPR018164">
    <property type="entry name" value="Ala-tRNA-synth_IIc_N"/>
</dbReference>
<evidence type="ECO:0000313" key="19">
    <source>
        <dbReference type="EMBL" id="KAH7642390.1"/>
    </source>
</evidence>
<evidence type="ECO:0000256" key="13">
    <source>
        <dbReference type="ARBA" id="ARBA00023146"/>
    </source>
</evidence>
<evidence type="ECO:0000256" key="6">
    <source>
        <dbReference type="ARBA" id="ARBA00022598"/>
    </source>
</evidence>
<evidence type="ECO:0000256" key="1">
    <source>
        <dbReference type="ARBA" id="ARBA00008429"/>
    </source>
</evidence>
<dbReference type="SUPFAM" id="SSF55681">
    <property type="entry name" value="Class II aaRS and biotin synthetases"/>
    <property type="match status" value="1"/>
</dbReference>
<dbReference type="InterPro" id="IPR018165">
    <property type="entry name" value="Ala-tRNA-synth_IIc_core"/>
</dbReference>
<evidence type="ECO:0000256" key="8">
    <source>
        <dbReference type="ARBA" id="ARBA00022741"/>
    </source>
</evidence>
<dbReference type="FunFam" id="3.30.980.10:FF:000004">
    <property type="entry name" value="Alanine--tRNA ligase, cytoplasmic"/>
    <property type="match status" value="1"/>
</dbReference>
<dbReference type="HAMAP" id="MF_00036_B">
    <property type="entry name" value="Ala_tRNA_synth_B"/>
    <property type="match status" value="1"/>
</dbReference>
<keyword evidence="17" id="KW-0175">Coiled coil</keyword>
<dbReference type="OrthoDB" id="2423964at2759"/>
<evidence type="ECO:0000256" key="10">
    <source>
        <dbReference type="ARBA" id="ARBA00022840"/>
    </source>
</evidence>
<evidence type="ECO:0000256" key="14">
    <source>
        <dbReference type="ARBA" id="ARBA00032577"/>
    </source>
</evidence>
<dbReference type="InterPro" id="IPR050058">
    <property type="entry name" value="Ala-tRNA_ligase"/>
</dbReference>
<sequence>MSLNSGSYRDVRQAFIDFFKDKYEHLFVRSSSVIPHEDPTLLFANAGMNQFKPIFLGTVDPNSDMSKYKRVVNSQKCIRAGGKHNDLDDVGKDSYHHTFFEMLGNWSFGDFFKREICHWSFELLTKVYGLEKDRIYVTYFGGNKAANLEPDEEARKIWSEIGIDPEKILPFDMKDNFWEMGETGPCGPCSEIHYDRIGGRNAAALVNMDDPNVIEIWNLVFIQFNRENDGLLVPLPKKHVDTGMGFERIVSVIQDKTSNYDTDIFEPLFKAIQENTGAPNYTGKLGDDDTNGIDMAYRVVADHVRTLTIALSDGGRPDNVGRGYVLRRILRRAVRYIEKLGGKPGAFGSLVPVVVQTLGDFFPELNKDPQLVMDIINEEELQFLKTLSRGKRLLKTAIEKLEGSKILPGDIAWKLYDTYGFPIDLTRLMVEEHGLCVDMEGFEKAKAQAQLISQAKISQLDTKVELDVHAISELRDHLKIPVTNDLPKYNYNSLTDKKDSVYRFESCQGKVLAIRKEKSFVQEVSDTDLIGIILDSTNFYAEAGGQEHDTGYMIKENDDNNVEIEFKVVQVKSFGGYVVHIGYLMQESSGQSKLLVNDVLRLEIDQERRKLIMNNHTGTHVLNYALRSVLKETDQKGSLVAADKLRFDFTNKSAMTSVQVKQAESIAREMIDKNEIVYAKESPLSMAKAVKGLRAVFDETYPDPVRVVSIGVPVDDLLQDPSSPAGMNTSIEFCGGTHLKRSGHIGDFVITSEEAIAKGIRRIVCVTGPEATRSINKLAELEKLAFELGIYINANQSKFSTELKNMAKKVLDLQQKVSASDISCWKKEELRNTLNQLKKQLDNYERSLKASQANEVVNVAKQLATDNPKSKYMVNSLNAGSNAKALDQAVKAARAINPDLAVLFFSIDSDNNKIICLSNVSKEIAQKGLTANEWVQNITTVIQGKGGGKQESAQAIGNNIGSLDEAIKLSNEFARLKLGD</sequence>
<dbReference type="CDD" id="cd00673">
    <property type="entry name" value="AlaRS_core"/>
    <property type="match status" value="1"/>
</dbReference>
<dbReference type="Pfam" id="PF01411">
    <property type="entry name" value="tRNA-synt_2c"/>
    <property type="match status" value="1"/>
</dbReference>
<dbReference type="GO" id="GO:0005524">
    <property type="term" value="F:ATP binding"/>
    <property type="evidence" value="ECO:0007669"/>
    <property type="project" value="UniProtKB-UniRule"/>
</dbReference>
<organism evidence="19">
    <name type="scientific">Dermatophagoides farinae</name>
    <name type="common">American house dust mite</name>
    <dbReference type="NCBI Taxonomy" id="6954"/>
    <lineage>
        <taxon>Eukaryota</taxon>
        <taxon>Metazoa</taxon>
        <taxon>Ecdysozoa</taxon>
        <taxon>Arthropoda</taxon>
        <taxon>Chelicerata</taxon>
        <taxon>Arachnida</taxon>
        <taxon>Acari</taxon>
        <taxon>Acariformes</taxon>
        <taxon>Sarcoptiformes</taxon>
        <taxon>Astigmata</taxon>
        <taxon>Psoroptidia</taxon>
        <taxon>Analgoidea</taxon>
        <taxon>Pyroglyphidae</taxon>
        <taxon>Dermatophagoidinae</taxon>
        <taxon>Dermatophagoides</taxon>
    </lineage>
</organism>
<dbReference type="SUPFAM" id="SSF101353">
    <property type="entry name" value="Putative anticodon-binding domain of alanyl-tRNA synthetase (AlaRS)"/>
    <property type="match status" value="1"/>
</dbReference>
<dbReference type="GO" id="GO:0005739">
    <property type="term" value="C:mitochondrion"/>
    <property type="evidence" value="ECO:0007669"/>
    <property type="project" value="TreeGrafter"/>
</dbReference>
<dbReference type="PRINTS" id="PR00980">
    <property type="entry name" value="TRNASYNTHALA"/>
</dbReference>
<dbReference type="Gene3D" id="3.30.930.10">
    <property type="entry name" value="Bira Bifunctional Protein, Domain 2"/>
    <property type="match status" value="1"/>
</dbReference>
<keyword evidence="7 16" id="KW-0479">Metal-binding</keyword>
<dbReference type="PANTHER" id="PTHR11777:SF9">
    <property type="entry name" value="ALANINE--TRNA LIGASE, CYTOPLASMIC"/>
    <property type="match status" value="1"/>
</dbReference>
<evidence type="ECO:0000259" key="18">
    <source>
        <dbReference type="PROSITE" id="PS50860"/>
    </source>
</evidence>
<dbReference type="GO" id="GO:0002161">
    <property type="term" value="F:aminoacyl-tRNA deacylase activity"/>
    <property type="evidence" value="ECO:0007669"/>
    <property type="project" value="TreeGrafter"/>
</dbReference>
<dbReference type="GO" id="GO:0004813">
    <property type="term" value="F:alanine-tRNA ligase activity"/>
    <property type="evidence" value="ECO:0007669"/>
    <property type="project" value="UniProtKB-UniRule"/>
</dbReference>
<dbReference type="Pfam" id="PF07973">
    <property type="entry name" value="tRNA_SAD"/>
    <property type="match status" value="1"/>
</dbReference>
<evidence type="ECO:0000256" key="17">
    <source>
        <dbReference type="SAM" id="Coils"/>
    </source>
</evidence>
<dbReference type="Gene3D" id="2.40.30.130">
    <property type="match status" value="1"/>
</dbReference>
<dbReference type="InterPro" id="IPR002318">
    <property type="entry name" value="Ala-tRNA-lgiase_IIc"/>
</dbReference>